<dbReference type="Gene3D" id="3.40.50.720">
    <property type="entry name" value="NAD(P)-binding Rossmann-like Domain"/>
    <property type="match status" value="1"/>
</dbReference>
<dbReference type="InterPro" id="IPR050463">
    <property type="entry name" value="Gfo/Idh/MocA_oxidrdct_glycsds"/>
</dbReference>
<dbReference type="Pfam" id="PF13621">
    <property type="entry name" value="Cupin_8"/>
    <property type="match status" value="1"/>
</dbReference>
<feature type="domain" description="GFO/IDH/MocA-like oxidoreductase" evidence="6">
    <location>
        <begin position="522"/>
        <end position="604"/>
    </location>
</feature>
<dbReference type="InterPro" id="IPR000683">
    <property type="entry name" value="Gfo/Idh/MocA-like_OxRdtase_N"/>
</dbReference>
<evidence type="ECO:0000313" key="8">
    <source>
        <dbReference type="EMBL" id="PVD21435.1"/>
    </source>
</evidence>
<dbReference type="PANTHER" id="PTHR43818:SF11">
    <property type="entry name" value="BCDNA.GH03377"/>
    <property type="match status" value="1"/>
</dbReference>
<sequence length="674" mass="75654">MAETNSCMETQFYPPSCSSLGPLNNILPRSPSELLSVVPKLETLGPAYTSKVTSAAEHMYTKQYSICIENCDVLIDHTWERLNTGHWKDINITWRYAYTLVSLLKALSQCALLSDSNSNINHLDILKTCDMGLLMGAPIMDNILAKMSRKFQESFGNRRLSVSADELSKEEDAEETVPRKLAKRDKQEATELGMSASENISAPIDCQENSQSVEATAHNGREVPRYCCPSVEMFHATFFDLQHPVVITDAIGYWPALTSHKWSLRYLRRIAGSRTVPVEIGSRYTDEDWTQKLMTVNEFIDQYVTNPQPGAKGYLAQHNLFDQITELKDDISIPVYCCLGDEEDVDINAWFGPEGTVSPLHQDPKHNFLCQVMGEKFKVKSTISQKNMRKMLPGVGVFGTTATIKVLVPILKTCGFPVVAAWARTAEEAKLLATELDIDFFTAKIDEVLLHKDVDVVVISCSPHLQAPIATKALGIGKHVLCGSPAGPREVDALRMVHASRYYPRLMSLMCHGLRFLPALTRMKSLVEEGYIGNIKVCEVKMHFGVTYSDRFDWMCDEMMGGGVLNQYGSNIIDLVTYLTRQRALKVHGMLKTYIKQTAVRDAFDRVEERQGWVAEPVAQAATFEDSFYVQTVVDAIRKSSKCKEWISVVLKDEEPEPNPFLSAAMRRSTFSLH</sequence>
<dbReference type="EMBL" id="PZQS01000012">
    <property type="protein sequence ID" value="PVD21435.1"/>
    <property type="molecule type" value="Genomic_DNA"/>
</dbReference>
<dbReference type="Pfam" id="PF01408">
    <property type="entry name" value="GFO_IDH_MocA"/>
    <property type="match status" value="1"/>
</dbReference>
<dbReference type="GO" id="GO:0016491">
    <property type="term" value="F:oxidoreductase activity"/>
    <property type="evidence" value="ECO:0007669"/>
    <property type="project" value="UniProtKB-KW"/>
</dbReference>
<reference evidence="8 9" key="1">
    <citation type="submission" date="2018-04" db="EMBL/GenBank/DDBJ databases">
        <title>The genome of golden apple snail Pomacea canaliculata provides insight into stress tolerance and invasive adaptation.</title>
        <authorList>
            <person name="Liu C."/>
            <person name="Liu B."/>
            <person name="Ren Y."/>
            <person name="Zhang Y."/>
            <person name="Wang H."/>
            <person name="Li S."/>
            <person name="Jiang F."/>
            <person name="Yin L."/>
            <person name="Zhang G."/>
            <person name="Qian W."/>
            <person name="Fan W."/>
        </authorList>
    </citation>
    <scope>NUCLEOTIDE SEQUENCE [LARGE SCALE GENOMIC DNA]</scope>
    <source>
        <strain evidence="8">SZHN2017</strain>
        <tissue evidence="8">Muscle</tissue>
    </source>
</reference>
<feature type="domain" description="Gfo/Idh/MocA-like oxidoreductase N-terminal" evidence="4">
    <location>
        <begin position="395"/>
        <end position="499"/>
    </location>
</feature>
<dbReference type="OrthoDB" id="47172at2759"/>
<dbReference type="InterPro" id="IPR036291">
    <property type="entry name" value="NAD(P)-bd_dom_sf"/>
</dbReference>
<dbReference type="Pfam" id="PF24472">
    <property type="entry name" value="ARM_KDM8_N"/>
    <property type="match status" value="1"/>
</dbReference>
<dbReference type="Gene3D" id="2.60.120.650">
    <property type="entry name" value="Cupin"/>
    <property type="match status" value="1"/>
</dbReference>
<dbReference type="SUPFAM" id="SSF55347">
    <property type="entry name" value="Glyceraldehyde-3-phosphate dehydrogenase-like, C-terminal domain"/>
    <property type="match status" value="1"/>
</dbReference>
<dbReference type="AlphaFoldDB" id="A0A2T7NJT5"/>
<evidence type="ECO:0000256" key="1">
    <source>
        <dbReference type="ARBA" id="ARBA00010928"/>
    </source>
</evidence>
<evidence type="ECO:0000313" key="9">
    <source>
        <dbReference type="Proteomes" id="UP000245119"/>
    </source>
</evidence>
<feature type="domain" description="Cupin-like" evidence="5">
    <location>
        <begin position="234"/>
        <end position="376"/>
    </location>
</feature>
<dbReference type="SUPFAM" id="SSF51735">
    <property type="entry name" value="NAD(P)-binding Rossmann-fold domains"/>
    <property type="match status" value="1"/>
</dbReference>
<feature type="domain" description="DM8" evidence="7">
    <location>
        <begin position="73"/>
        <end position="150"/>
    </location>
</feature>
<evidence type="ECO:0000256" key="2">
    <source>
        <dbReference type="ARBA" id="ARBA00023002"/>
    </source>
</evidence>
<evidence type="ECO:0008006" key="10">
    <source>
        <dbReference type="Google" id="ProtNLM"/>
    </source>
</evidence>
<evidence type="ECO:0000259" key="6">
    <source>
        <dbReference type="Pfam" id="PF22725"/>
    </source>
</evidence>
<dbReference type="InterPro" id="IPR056520">
    <property type="entry name" value="ARM_KDM8_N"/>
</dbReference>
<dbReference type="GO" id="GO:0000166">
    <property type="term" value="F:nucleotide binding"/>
    <property type="evidence" value="ECO:0007669"/>
    <property type="project" value="InterPro"/>
</dbReference>
<dbReference type="Proteomes" id="UP000245119">
    <property type="component" value="Linkage Group LG12"/>
</dbReference>
<dbReference type="Pfam" id="PF22725">
    <property type="entry name" value="GFO_IDH_MocA_C3"/>
    <property type="match status" value="1"/>
</dbReference>
<dbReference type="InterPro" id="IPR055170">
    <property type="entry name" value="GFO_IDH_MocA-like_dom"/>
</dbReference>
<organism evidence="8 9">
    <name type="scientific">Pomacea canaliculata</name>
    <name type="common">Golden apple snail</name>
    <dbReference type="NCBI Taxonomy" id="400727"/>
    <lineage>
        <taxon>Eukaryota</taxon>
        <taxon>Metazoa</taxon>
        <taxon>Spiralia</taxon>
        <taxon>Lophotrochozoa</taxon>
        <taxon>Mollusca</taxon>
        <taxon>Gastropoda</taxon>
        <taxon>Caenogastropoda</taxon>
        <taxon>Architaenioglossa</taxon>
        <taxon>Ampullarioidea</taxon>
        <taxon>Ampullariidae</taxon>
        <taxon>Pomacea</taxon>
    </lineage>
</organism>
<accession>A0A2T7NJT5</accession>
<dbReference type="STRING" id="400727.A0A2T7NJT5"/>
<comment type="similarity">
    <text evidence="1">Belongs to the Gfo/Idh/MocA family.</text>
</comment>
<evidence type="ECO:0000259" key="5">
    <source>
        <dbReference type="Pfam" id="PF13621"/>
    </source>
</evidence>
<dbReference type="InterPro" id="IPR041667">
    <property type="entry name" value="Cupin_8"/>
</dbReference>
<protein>
    <recommendedName>
        <fullName evidence="10">JmjC domain-containing protein</fullName>
    </recommendedName>
</protein>
<evidence type="ECO:0000259" key="4">
    <source>
        <dbReference type="Pfam" id="PF01408"/>
    </source>
</evidence>
<keyword evidence="9" id="KW-1185">Reference proteome</keyword>
<name>A0A2T7NJT5_POMCA</name>
<evidence type="ECO:0000259" key="7">
    <source>
        <dbReference type="Pfam" id="PF24472"/>
    </source>
</evidence>
<dbReference type="PANTHER" id="PTHR43818">
    <property type="entry name" value="BCDNA.GH03377"/>
    <property type="match status" value="1"/>
</dbReference>
<evidence type="ECO:0000256" key="3">
    <source>
        <dbReference type="SAM" id="MobiDB-lite"/>
    </source>
</evidence>
<proteinExistence type="inferred from homology"/>
<dbReference type="SUPFAM" id="SSF51197">
    <property type="entry name" value="Clavaminate synthase-like"/>
    <property type="match status" value="1"/>
</dbReference>
<dbReference type="Gene3D" id="3.30.360.10">
    <property type="entry name" value="Dihydrodipicolinate Reductase, domain 2"/>
    <property type="match status" value="1"/>
</dbReference>
<comment type="caution">
    <text evidence="8">The sequence shown here is derived from an EMBL/GenBank/DDBJ whole genome shotgun (WGS) entry which is preliminary data.</text>
</comment>
<gene>
    <name evidence="8" type="ORF">C0Q70_19608</name>
</gene>
<feature type="region of interest" description="Disordered" evidence="3">
    <location>
        <begin position="166"/>
        <end position="188"/>
    </location>
</feature>
<keyword evidence="2" id="KW-0560">Oxidoreductase</keyword>